<comment type="caution">
    <text evidence="3">The sequence shown here is derived from an EMBL/GenBank/DDBJ whole genome shotgun (WGS) entry which is preliminary data.</text>
</comment>
<dbReference type="Pfam" id="PF11984">
    <property type="entry name" value="DUF3485"/>
    <property type="match status" value="1"/>
</dbReference>
<sequence>MKLISFKHLLIGFFMFAAAGMALALKPTAKLVDSEAQINLETLIPAQFGDWKVDETIATLLVSPELQKVIEETYSQTLTRTYVNGEGKRIMLSIAYGGSHGEGMQTHRPEVCYPAQGFQVVKNTQPAMLSTQYGELPIKRLVAAQGPRNEPITYWVVVGDQQTQFGWRMKLAQMRYTLTGVVPDGMLVRVSSIDRDEKDAYENQADFIQAMFASMRDSERERITGKFDS</sequence>
<evidence type="ECO:0000256" key="1">
    <source>
        <dbReference type="SAM" id="SignalP"/>
    </source>
</evidence>
<dbReference type="NCBIfam" id="TIGR02914">
    <property type="entry name" value="EpsI_fam"/>
    <property type="match status" value="1"/>
</dbReference>
<gene>
    <name evidence="3" type="primary">epsI</name>
    <name evidence="3" type="ORF">GZ085_01555</name>
</gene>
<proteinExistence type="predicted"/>
<evidence type="ECO:0000259" key="2">
    <source>
        <dbReference type="Pfam" id="PF11984"/>
    </source>
</evidence>
<protein>
    <submittedName>
        <fullName evidence="3">EpsI family protein</fullName>
    </submittedName>
</protein>
<accession>A0A7C9JVD2</accession>
<dbReference type="InterPro" id="IPR014263">
    <property type="entry name" value="Methanolan_biosynth_EpsI"/>
</dbReference>
<organism evidence="3 4">
    <name type="scientific">Sulfuriferula multivorans</name>
    <dbReference type="NCBI Taxonomy" id="1559896"/>
    <lineage>
        <taxon>Bacteria</taxon>
        <taxon>Pseudomonadati</taxon>
        <taxon>Pseudomonadota</taxon>
        <taxon>Betaproteobacteria</taxon>
        <taxon>Nitrosomonadales</taxon>
        <taxon>Sulfuricellaceae</taxon>
        <taxon>Sulfuriferula</taxon>
    </lineage>
</organism>
<reference evidence="3 4" key="1">
    <citation type="submission" date="2019-09" db="EMBL/GenBank/DDBJ databases">
        <title>H2 Metabolism Revealed by Metagenomic Analysis in Subglacial Sediment of East Antarctica.</title>
        <authorList>
            <person name="Yang Z."/>
            <person name="Zhang Y."/>
            <person name="Lv Y."/>
            <person name="Yan W."/>
            <person name="Xiao X."/>
            <person name="Sun B."/>
            <person name="Ma H."/>
        </authorList>
    </citation>
    <scope>NUCLEOTIDE SEQUENCE [LARGE SCALE GENOMIC DNA]</scope>
    <source>
        <strain evidence="3">Bin2_2</strain>
    </source>
</reference>
<dbReference type="NCBIfam" id="NF045609">
    <property type="entry name" value="EpsI_type_B"/>
    <property type="match status" value="1"/>
</dbReference>
<dbReference type="Proteomes" id="UP000483432">
    <property type="component" value="Unassembled WGS sequence"/>
</dbReference>
<dbReference type="InterPro" id="IPR054653">
    <property type="entry name" value="EpsI_type_B_pred"/>
</dbReference>
<feature type="chain" id="PRO_5028806649" evidence="1">
    <location>
        <begin position="25"/>
        <end position="229"/>
    </location>
</feature>
<keyword evidence="1" id="KW-0732">Signal</keyword>
<name>A0A7C9JVD2_9PROT</name>
<evidence type="ECO:0000313" key="4">
    <source>
        <dbReference type="Proteomes" id="UP000483432"/>
    </source>
</evidence>
<dbReference type="EMBL" id="JAAFGW010000012">
    <property type="protein sequence ID" value="NDP47078.1"/>
    <property type="molecule type" value="Genomic_DNA"/>
</dbReference>
<dbReference type="AlphaFoldDB" id="A0A7C9JVD2"/>
<evidence type="ECO:0000313" key="3">
    <source>
        <dbReference type="EMBL" id="NDP47078.1"/>
    </source>
</evidence>
<feature type="signal peptide" evidence="1">
    <location>
        <begin position="1"/>
        <end position="24"/>
    </location>
</feature>
<feature type="domain" description="Methanolan biosynthesis EpsI" evidence="2">
    <location>
        <begin position="10"/>
        <end position="216"/>
    </location>
</feature>